<dbReference type="Proteomes" id="UP001162734">
    <property type="component" value="Chromosome"/>
</dbReference>
<evidence type="ECO:0000313" key="3">
    <source>
        <dbReference type="Proteomes" id="UP001162734"/>
    </source>
</evidence>
<dbReference type="RefSeq" id="WP_248341508.1">
    <property type="nucleotide sequence ID" value="NZ_AP025592.1"/>
</dbReference>
<dbReference type="Pfam" id="PF08668">
    <property type="entry name" value="HDOD"/>
    <property type="match status" value="1"/>
</dbReference>
<dbReference type="PANTHER" id="PTHR33525">
    <property type="match status" value="1"/>
</dbReference>
<sequence length="460" mass="48090">MDTQLEQRILSCPSLPSLPAVALEVLQLCHAEEIDLTEVAAVVSRDPALAAQLLRAANSASFATRGQVATARRAVALLGSNATLAVVLSFSLVRQRRQGPPHGLDHQAFWRRAVFSAIAGRALGEQLGLEAEEAFLCCLLQDLGILALAEVFPADYGSLYAAAEGDHDALVALEREALDVDHGEASRLLAAHWKLPAIIQEAAIASHAAAPPEEEDDARRRFLECVYLSGRLADVWVSGAAARATREALEAGQARLGLGPEVIATILARMGAAVPEASADFELDLGGGRVEAVLDEARSVLDHHASASEADARPGATAWAPDALELATAACLARARARYRPLAAVLVAPCRADTDLASLKDALLRTLRPADLLGPRKGALLAVLLETGADEALAVAERMRASASVPLAVGVALHDPERSFTDVHELQRAAEAALAASRAAGGRPAWVAGGGPREPALAAE</sequence>
<dbReference type="InterPro" id="IPR013976">
    <property type="entry name" value="HDOD"/>
</dbReference>
<evidence type="ECO:0000259" key="1">
    <source>
        <dbReference type="PROSITE" id="PS51833"/>
    </source>
</evidence>
<keyword evidence="3" id="KW-1185">Reference proteome</keyword>
<dbReference type="Gene3D" id="1.10.3210.10">
    <property type="entry name" value="Hypothetical protein af1432"/>
    <property type="match status" value="1"/>
</dbReference>
<dbReference type="EMBL" id="AP025592">
    <property type="protein sequence ID" value="BDG09361.1"/>
    <property type="molecule type" value="Genomic_DNA"/>
</dbReference>
<name>A0ABM7XBW7_9BACT</name>
<dbReference type="SUPFAM" id="SSF109604">
    <property type="entry name" value="HD-domain/PDEase-like"/>
    <property type="match status" value="1"/>
</dbReference>
<organism evidence="2 3">
    <name type="scientific">Anaeromyxobacter paludicola</name>
    <dbReference type="NCBI Taxonomy" id="2918171"/>
    <lineage>
        <taxon>Bacteria</taxon>
        <taxon>Pseudomonadati</taxon>
        <taxon>Myxococcota</taxon>
        <taxon>Myxococcia</taxon>
        <taxon>Myxococcales</taxon>
        <taxon>Cystobacterineae</taxon>
        <taxon>Anaeromyxobacteraceae</taxon>
        <taxon>Anaeromyxobacter</taxon>
    </lineage>
</organism>
<dbReference type="PROSITE" id="PS51833">
    <property type="entry name" value="HDOD"/>
    <property type="match status" value="1"/>
</dbReference>
<reference evidence="3" key="1">
    <citation type="journal article" date="2022" name="Int. J. Syst. Evol. Microbiol.">
        <title>Anaeromyxobacter oryzae sp. nov., Anaeromyxobacter diazotrophicus sp. nov. and Anaeromyxobacter paludicola sp. nov., isolated from paddy soils.</title>
        <authorList>
            <person name="Itoh H."/>
            <person name="Xu Z."/>
            <person name="Mise K."/>
            <person name="Masuda Y."/>
            <person name="Ushijima N."/>
            <person name="Hayakawa C."/>
            <person name="Shiratori Y."/>
            <person name="Senoo K."/>
        </authorList>
    </citation>
    <scope>NUCLEOTIDE SEQUENCE [LARGE SCALE GENOMIC DNA]</scope>
    <source>
        <strain evidence="3">Red630</strain>
    </source>
</reference>
<accession>A0ABM7XBW7</accession>
<feature type="domain" description="HDOD" evidence="1">
    <location>
        <begin position="15"/>
        <end position="209"/>
    </location>
</feature>
<protein>
    <recommendedName>
        <fullName evidence="1">HDOD domain-containing protein</fullName>
    </recommendedName>
</protein>
<dbReference type="PANTHER" id="PTHR33525:SF3">
    <property type="entry name" value="RIBONUCLEASE Y"/>
    <property type="match status" value="1"/>
</dbReference>
<dbReference type="InterPro" id="IPR052340">
    <property type="entry name" value="RNase_Y/CdgJ"/>
</dbReference>
<gene>
    <name evidence="2" type="ORF">AMPC_24740</name>
</gene>
<proteinExistence type="predicted"/>
<evidence type="ECO:0000313" key="2">
    <source>
        <dbReference type="EMBL" id="BDG09361.1"/>
    </source>
</evidence>